<dbReference type="EMBL" id="AVOT02007667">
    <property type="protein sequence ID" value="MBW0484406.1"/>
    <property type="molecule type" value="Genomic_DNA"/>
</dbReference>
<keyword evidence="2" id="KW-1185">Reference proteome</keyword>
<gene>
    <name evidence="1" type="ORF">O181_024121</name>
</gene>
<name>A0A9Q3GYB2_9BASI</name>
<evidence type="ECO:0000313" key="2">
    <source>
        <dbReference type="Proteomes" id="UP000765509"/>
    </source>
</evidence>
<comment type="caution">
    <text evidence="1">The sequence shown here is derived from an EMBL/GenBank/DDBJ whole genome shotgun (WGS) entry which is preliminary data.</text>
</comment>
<accession>A0A9Q3GYB2</accession>
<organism evidence="1 2">
    <name type="scientific">Austropuccinia psidii MF-1</name>
    <dbReference type="NCBI Taxonomy" id="1389203"/>
    <lineage>
        <taxon>Eukaryota</taxon>
        <taxon>Fungi</taxon>
        <taxon>Dikarya</taxon>
        <taxon>Basidiomycota</taxon>
        <taxon>Pucciniomycotina</taxon>
        <taxon>Pucciniomycetes</taxon>
        <taxon>Pucciniales</taxon>
        <taxon>Sphaerophragmiaceae</taxon>
        <taxon>Austropuccinia</taxon>
    </lineage>
</organism>
<proteinExistence type="predicted"/>
<dbReference type="AlphaFoldDB" id="A0A9Q3GYB2"/>
<sequence>MVRLTTAGFASRDPNTRCISIEPNPFPFSDWMTGLPGWGGDLKCSQTGFIINLGDTPILWGSKRKTVVALSTCGAVRLDSTPGTGDESASSIILQAHAIPGPRFLCCCHLLEARNQSHVHEDKGHASRHIDQKTFWASTPYPNMLVEEYLPCIYIPTLHAYNVLQLSSCNLKAACQHNQKSFPHLLLFGGGKNGTDGQSSFATLSPISLGNAYSHLLLFGGDRTGTDQQLSFATLGPISLNGI</sequence>
<protein>
    <submittedName>
        <fullName evidence="1">Uncharacterized protein</fullName>
    </submittedName>
</protein>
<dbReference type="OrthoDB" id="1296566at2759"/>
<dbReference type="Proteomes" id="UP000765509">
    <property type="component" value="Unassembled WGS sequence"/>
</dbReference>
<reference evidence="1" key="1">
    <citation type="submission" date="2021-03" db="EMBL/GenBank/DDBJ databases">
        <title>Draft genome sequence of rust myrtle Austropuccinia psidii MF-1, a brazilian biotype.</title>
        <authorList>
            <person name="Quecine M.C."/>
            <person name="Pachon D.M.R."/>
            <person name="Bonatelli M.L."/>
            <person name="Correr F.H."/>
            <person name="Franceschini L.M."/>
            <person name="Leite T.F."/>
            <person name="Margarido G.R.A."/>
            <person name="Almeida C.A."/>
            <person name="Ferrarezi J.A."/>
            <person name="Labate C.A."/>
        </authorList>
    </citation>
    <scope>NUCLEOTIDE SEQUENCE</scope>
    <source>
        <strain evidence="1">MF-1</strain>
    </source>
</reference>
<evidence type="ECO:0000313" key="1">
    <source>
        <dbReference type="EMBL" id="MBW0484406.1"/>
    </source>
</evidence>